<reference evidence="14" key="1">
    <citation type="submission" date="2020-01" db="EMBL/GenBank/DDBJ databases">
        <authorList>
            <person name="Mishra B."/>
        </authorList>
    </citation>
    <scope>NUCLEOTIDE SEQUENCE [LARGE SCALE GENOMIC DNA]</scope>
</reference>
<keyword evidence="15" id="KW-1185">Reference proteome</keyword>
<keyword evidence="6" id="KW-0654">Proteoglycan</keyword>
<name>A0A6D2HQA2_9BRAS</name>
<dbReference type="EMBL" id="CACVBM020000222">
    <property type="protein sequence ID" value="CAA7016249.1"/>
    <property type="molecule type" value="Genomic_DNA"/>
</dbReference>
<feature type="signal peptide" evidence="12">
    <location>
        <begin position="1"/>
        <end position="21"/>
    </location>
</feature>
<dbReference type="InterPro" id="IPR036378">
    <property type="entry name" value="FAS1_dom_sf"/>
</dbReference>
<dbReference type="PANTHER" id="PTHR32382">
    <property type="entry name" value="FASCICLIN-LIKE ARABINOGALACTAN PROTEIN"/>
    <property type="match status" value="1"/>
</dbReference>
<keyword evidence="8" id="KW-0325">Glycoprotein</keyword>
<dbReference type="SUPFAM" id="SSF82153">
    <property type="entry name" value="FAS1 domain"/>
    <property type="match status" value="1"/>
</dbReference>
<keyword evidence="5 12" id="KW-0732">Signal</keyword>
<keyword evidence="7" id="KW-0472">Membrane</keyword>
<comment type="similarity">
    <text evidence="2">Belongs to the fasciclin-like AGP family.</text>
</comment>
<dbReference type="InterPro" id="IPR033254">
    <property type="entry name" value="Plant_FLA"/>
</dbReference>
<dbReference type="FunFam" id="2.30.180.10:FF:000015">
    <property type="entry name" value="Fasciclin-like arabinogalactan protein 3"/>
    <property type="match status" value="1"/>
</dbReference>
<keyword evidence="9" id="KW-0449">Lipoprotein</keyword>
<feature type="chain" id="PRO_5025593936" description="FAS1 domain-containing protein" evidence="12">
    <location>
        <begin position="22"/>
        <end position="237"/>
    </location>
</feature>
<feature type="domain" description="FAS1" evidence="13">
    <location>
        <begin position="23"/>
        <end position="170"/>
    </location>
</feature>
<evidence type="ECO:0000256" key="3">
    <source>
        <dbReference type="ARBA" id="ARBA00022475"/>
    </source>
</evidence>
<evidence type="ECO:0000259" key="13">
    <source>
        <dbReference type="PROSITE" id="PS50213"/>
    </source>
</evidence>
<evidence type="ECO:0000256" key="8">
    <source>
        <dbReference type="ARBA" id="ARBA00023180"/>
    </source>
</evidence>
<dbReference type="OrthoDB" id="694090at2759"/>
<organism evidence="14 15">
    <name type="scientific">Microthlaspi erraticum</name>
    <dbReference type="NCBI Taxonomy" id="1685480"/>
    <lineage>
        <taxon>Eukaryota</taxon>
        <taxon>Viridiplantae</taxon>
        <taxon>Streptophyta</taxon>
        <taxon>Embryophyta</taxon>
        <taxon>Tracheophyta</taxon>
        <taxon>Spermatophyta</taxon>
        <taxon>Magnoliopsida</taxon>
        <taxon>eudicotyledons</taxon>
        <taxon>Gunneridae</taxon>
        <taxon>Pentapetalae</taxon>
        <taxon>rosids</taxon>
        <taxon>malvids</taxon>
        <taxon>Brassicales</taxon>
        <taxon>Brassicaceae</taxon>
        <taxon>Coluteocarpeae</taxon>
        <taxon>Microthlaspi</taxon>
    </lineage>
</organism>
<feature type="region of interest" description="Disordered" evidence="11">
    <location>
        <begin position="178"/>
        <end position="209"/>
    </location>
</feature>
<comment type="caution">
    <text evidence="14">The sequence shown here is derived from an EMBL/GenBank/DDBJ whole genome shotgun (WGS) entry which is preliminary data.</text>
</comment>
<evidence type="ECO:0000313" key="15">
    <source>
        <dbReference type="Proteomes" id="UP000467841"/>
    </source>
</evidence>
<comment type="subcellular location">
    <subcellularLocation>
        <location evidence="1">Cell membrane</location>
        <topology evidence="1">Lipid-anchor</topology>
        <topology evidence="1">GPI-anchor</topology>
    </subcellularLocation>
</comment>
<evidence type="ECO:0000256" key="6">
    <source>
        <dbReference type="ARBA" id="ARBA00022974"/>
    </source>
</evidence>
<accession>A0A6D2HQA2</accession>
<dbReference type="Pfam" id="PF02469">
    <property type="entry name" value="Fasciclin"/>
    <property type="match status" value="1"/>
</dbReference>
<evidence type="ECO:0000256" key="2">
    <source>
        <dbReference type="ARBA" id="ARBA00007843"/>
    </source>
</evidence>
<evidence type="ECO:0000256" key="4">
    <source>
        <dbReference type="ARBA" id="ARBA00022622"/>
    </source>
</evidence>
<keyword evidence="4" id="KW-0336">GPI-anchor</keyword>
<evidence type="ECO:0000256" key="1">
    <source>
        <dbReference type="ARBA" id="ARBA00004609"/>
    </source>
</evidence>
<evidence type="ECO:0000256" key="11">
    <source>
        <dbReference type="SAM" id="MobiDB-lite"/>
    </source>
</evidence>
<comment type="function">
    <text evidence="10">May be a cell surface adhesion protein.</text>
</comment>
<proteinExistence type="inferred from homology"/>
<dbReference type="AlphaFoldDB" id="A0A6D2HQA2"/>
<dbReference type="GO" id="GO:0098552">
    <property type="term" value="C:side of membrane"/>
    <property type="evidence" value="ECO:0007669"/>
    <property type="project" value="UniProtKB-KW"/>
</dbReference>
<gene>
    <name evidence="14" type="ORF">MERR_LOCUS3484</name>
</gene>
<protein>
    <recommendedName>
        <fullName evidence="13">FAS1 domain-containing protein</fullName>
    </recommendedName>
</protein>
<dbReference type="Gene3D" id="2.30.180.10">
    <property type="entry name" value="FAS1 domain"/>
    <property type="match status" value="1"/>
</dbReference>
<dbReference type="GO" id="GO:0005886">
    <property type="term" value="C:plasma membrane"/>
    <property type="evidence" value="ECO:0007669"/>
    <property type="project" value="UniProtKB-SubCell"/>
</dbReference>
<dbReference type="PANTHER" id="PTHR32382:SF6">
    <property type="entry name" value="FASCICLIN-LIKE ARABINOGALACTAN PROTEIN 14"/>
    <property type="match status" value="1"/>
</dbReference>
<evidence type="ECO:0000256" key="7">
    <source>
        <dbReference type="ARBA" id="ARBA00023136"/>
    </source>
</evidence>
<evidence type="ECO:0000256" key="5">
    <source>
        <dbReference type="ARBA" id="ARBA00022729"/>
    </source>
</evidence>
<evidence type="ECO:0000256" key="9">
    <source>
        <dbReference type="ARBA" id="ARBA00023288"/>
    </source>
</evidence>
<dbReference type="InterPro" id="IPR000782">
    <property type="entry name" value="FAS1_domain"/>
</dbReference>
<keyword evidence="3" id="KW-1003">Cell membrane</keyword>
<evidence type="ECO:0000256" key="10">
    <source>
        <dbReference type="ARBA" id="ARBA00024686"/>
    </source>
</evidence>
<evidence type="ECO:0000313" key="14">
    <source>
        <dbReference type="EMBL" id="CAA7016249.1"/>
    </source>
</evidence>
<evidence type="ECO:0000256" key="12">
    <source>
        <dbReference type="SAM" id="SignalP"/>
    </source>
</evidence>
<sequence>MSSSSCAIFFFFASTFLYTSSYSFNITEILDQYDDFSTFNALLSQTKLASTINHRKTITVLAFSNEAISTFSGQSNTVIKDILSLHIILDYYDIEKLENMNKMSLILPTLFESSGDAKGKQGFLNATLTRNGDIVFGSAVPGSILNSKVEESVASQPFNVSVLHISNAIMIDVGAHAPTGSSSPVSSPPRPRPAQSPHDSGDHENADSANGVSKLNSRFDLAFALVMSSFLWFMTVL</sequence>
<dbReference type="Proteomes" id="UP000467841">
    <property type="component" value="Unassembled WGS sequence"/>
</dbReference>
<dbReference type="PROSITE" id="PS50213">
    <property type="entry name" value="FAS1"/>
    <property type="match status" value="1"/>
</dbReference>